<dbReference type="Proteomes" id="UP000214646">
    <property type="component" value="Unassembled WGS sequence"/>
</dbReference>
<evidence type="ECO:0000256" key="3">
    <source>
        <dbReference type="ARBA" id="ARBA00022989"/>
    </source>
</evidence>
<dbReference type="InterPro" id="IPR011701">
    <property type="entry name" value="MFS"/>
</dbReference>
<keyword evidence="8" id="KW-1185">Reference proteome</keyword>
<accession>A0A225CZ02</accession>
<feature type="transmembrane region" description="Helical" evidence="5">
    <location>
        <begin position="373"/>
        <end position="394"/>
    </location>
</feature>
<gene>
    <name evidence="7" type="ORF">FRUB_10453</name>
</gene>
<reference evidence="8" key="1">
    <citation type="submission" date="2017-06" db="EMBL/GenBank/DDBJ databases">
        <title>Genome analysis of Fimbriiglobus ruber SP5, the first member of the order Planctomycetales with confirmed chitinolytic capability.</title>
        <authorList>
            <person name="Ravin N.V."/>
            <person name="Rakitin A.L."/>
            <person name="Ivanova A.A."/>
            <person name="Beletsky A.V."/>
            <person name="Kulichevskaya I.S."/>
            <person name="Mardanov A.V."/>
            <person name="Dedysh S.N."/>
        </authorList>
    </citation>
    <scope>NUCLEOTIDE SEQUENCE [LARGE SCALE GENOMIC DNA]</scope>
    <source>
        <strain evidence="8">SP5</strain>
    </source>
</reference>
<dbReference type="InterPro" id="IPR020846">
    <property type="entry name" value="MFS_dom"/>
</dbReference>
<feature type="transmembrane region" description="Helical" evidence="5">
    <location>
        <begin position="220"/>
        <end position="237"/>
    </location>
</feature>
<feature type="transmembrane region" description="Helical" evidence="5">
    <location>
        <begin position="286"/>
        <end position="304"/>
    </location>
</feature>
<dbReference type="EMBL" id="NIDE01000020">
    <property type="protein sequence ID" value="OWK34482.1"/>
    <property type="molecule type" value="Genomic_DNA"/>
</dbReference>
<feature type="transmembrane region" description="Helical" evidence="5">
    <location>
        <begin position="344"/>
        <end position="367"/>
    </location>
</feature>
<dbReference type="PANTHER" id="PTHR11662">
    <property type="entry name" value="SOLUTE CARRIER FAMILY 17"/>
    <property type="match status" value="1"/>
</dbReference>
<feature type="transmembrane region" description="Helical" evidence="5">
    <location>
        <begin position="310"/>
        <end position="332"/>
    </location>
</feature>
<evidence type="ECO:0000256" key="4">
    <source>
        <dbReference type="ARBA" id="ARBA00023136"/>
    </source>
</evidence>
<feature type="transmembrane region" description="Helical" evidence="5">
    <location>
        <begin position="72"/>
        <end position="101"/>
    </location>
</feature>
<dbReference type="InterPro" id="IPR050382">
    <property type="entry name" value="MFS_Na/Anion_cotransporter"/>
</dbReference>
<organism evidence="7 8">
    <name type="scientific">Fimbriiglobus ruber</name>
    <dbReference type="NCBI Taxonomy" id="1908690"/>
    <lineage>
        <taxon>Bacteria</taxon>
        <taxon>Pseudomonadati</taxon>
        <taxon>Planctomycetota</taxon>
        <taxon>Planctomycetia</taxon>
        <taxon>Gemmatales</taxon>
        <taxon>Gemmataceae</taxon>
        <taxon>Fimbriiglobus</taxon>
    </lineage>
</organism>
<protein>
    <submittedName>
        <fullName evidence="7">D-galactonate transporter</fullName>
    </submittedName>
</protein>
<dbReference type="Gene3D" id="1.20.1250.20">
    <property type="entry name" value="MFS general substrate transporter like domains"/>
    <property type="match status" value="2"/>
</dbReference>
<dbReference type="SUPFAM" id="SSF103473">
    <property type="entry name" value="MFS general substrate transporter"/>
    <property type="match status" value="1"/>
</dbReference>
<dbReference type="GO" id="GO:0022857">
    <property type="term" value="F:transmembrane transporter activity"/>
    <property type="evidence" value="ECO:0007669"/>
    <property type="project" value="InterPro"/>
</dbReference>
<comment type="caution">
    <text evidence="7">The sequence shown here is derived from an EMBL/GenBank/DDBJ whole genome shotgun (WGS) entry which is preliminary data.</text>
</comment>
<keyword evidence="2 5" id="KW-0812">Transmembrane</keyword>
<dbReference type="Pfam" id="PF07690">
    <property type="entry name" value="MFS_1"/>
    <property type="match status" value="1"/>
</dbReference>
<evidence type="ECO:0000259" key="6">
    <source>
        <dbReference type="PROSITE" id="PS50850"/>
    </source>
</evidence>
<proteinExistence type="predicted"/>
<dbReference type="AlphaFoldDB" id="A0A225CZ02"/>
<keyword evidence="3 5" id="KW-1133">Transmembrane helix</keyword>
<dbReference type="OrthoDB" id="6360at2"/>
<feature type="transmembrane region" description="Helical" evidence="5">
    <location>
        <begin position="257"/>
        <end position="274"/>
    </location>
</feature>
<dbReference type="PROSITE" id="PS50850">
    <property type="entry name" value="MFS"/>
    <property type="match status" value="1"/>
</dbReference>
<evidence type="ECO:0000256" key="5">
    <source>
        <dbReference type="SAM" id="Phobius"/>
    </source>
</evidence>
<evidence type="ECO:0000256" key="1">
    <source>
        <dbReference type="ARBA" id="ARBA00004141"/>
    </source>
</evidence>
<evidence type="ECO:0000313" key="8">
    <source>
        <dbReference type="Proteomes" id="UP000214646"/>
    </source>
</evidence>
<dbReference type="GO" id="GO:0016020">
    <property type="term" value="C:membrane"/>
    <property type="evidence" value="ECO:0007669"/>
    <property type="project" value="UniProtKB-SubCell"/>
</dbReference>
<dbReference type="RefSeq" id="WP_088260758.1">
    <property type="nucleotide sequence ID" value="NZ_NIDE01000020.1"/>
</dbReference>
<comment type="subcellular location">
    <subcellularLocation>
        <location evidence="1">Membrane</location>
        <topology evidence="1">Multi-pass membrane protein</topology>
    </subcellularLocation>
</comment>
<sequence>MRYILLAFLCAATVIGYVQRGALGVPSKLIEGEFGLDPADMGTIMAAWFWGYSLCQLPSGWVAERLGSKPALLLFMVGWSVLTGLSGLATGFAGLICLWGLMGCVQAGLFPCATKAVGATFPLAGQAFASGALSGCMALGGASAHRIMGQLIGSMSWHQILALYALPGLVWAVGFALVVPSPEGQKTGNQAGAKRKVTGPVNWLKLVTDRQMQLICGQQFFRAAAMAFFYTWFPRFLKETQGLPEKEAGELASWPPLAGLFGGLLGGLFSEWILKRTGSPRLARQGMACAAMTICATVAIGSFFTTDKVFVVILMCVAAFFGMAGGVSGYAVSIAYGGSRVATVFATMNMSGNIGAALFPLIVGWLVRTTGNWNLALLVFASLFAADVICWAVLNPKGTLFPETEPAQERT</sequence>
<evidence type="ECO:0000313" key="7">
    <source>
        <dbReference type="EMBL" id="OWK34482.1"/>
    </source>
</evidence>
<name>A0A225CZ02_9BACT</name>
<dbReference type="InterPro" id="IPR036259">
    <property type="entry name" value="MFS_trans_sf"/>
</dbReference>
<feature type="domain" description="Major facilitator superfamily (MFS) profile" evidence="6">
    <location>
        <begin position="5"/>
        <end position="399"/>
    </location>
</feature>
<dbReference type="PANTHER" id="PTHR11662:SF399">
    <property type="entry name" value="FI19708P1-RELATED"/>
    <property type="match status" value="1"/>
</dbReference>
<evidence type="ECO:0000256" key="2">
    <source>
        <dbReference type="ARBA" id="ARBA00022692"/>
    </source>
</evidence>
<keyword evidence="4 5" id="KW-0472">Membrane</keyword>
<feature type="transmembrane region" description="Helical" evidence="5">
    <location>
        <begin position="160"/>
        <end position="179"/>
    </location>
</feature>